<dbReference type="EC" id="5.3.1.1" evidence="3 9"/>
<keyword evidence="8 9" id="KW-0413">Isomerase</keyword>
<dbReference type="NCBIfam" id="TIGR00419">
    <property type="entry name" value="tim"/>
    <property type="match status" value="1"/>
</dbReference>
<name>A0A0R1V8Y4_9LACO</name>
<protein>
    <recommendedName>
        <fullName evidence="4 9">Triosephosphate isomerase</fullName>
        <shortName evidence="9">TIM</shortName>
        <shortName evidence="9">TPI</shortName>
        <ecNumber evidence="3 9">5.3.1.1</ecNumber>
    </recommendedName>
    <alternativeName>
        <fullName evidence="9">Triose-phosphate isomerase</fullName>
    </alternativeName>
</protein>
<comment type="catalytic activity">
    <reaction evidence="9 10">
        <text>D-glyceraldehyde 3-phosphate = dihydroxyacetone phosphate</text>
        <dbReference type="Rhea" id="RHEA:18585"/>
        <dbReference type="ChEBI" id="CHEBI:57642"/>
        <dbReference type="ChEBI" id="CHEBI:59776"/>
        <dbReference type="EC" id="5.3.1.1"/>
    </reaction>
</comment>
<dbReference type="SUPFAM" id="SSF51351">
    <property type="entry name" value="Triosephosphate isomerase (TIM)"/>
    <property type="match status" value="1"/>
</dbReference>
<dbReference type="Proteomes" id="UP000051739">
    <property type="component" value="Unassembled WGS sequence"/>
</dbReference>
<comment type="caution">
    <text evidence="11">The sequence shown here is derived from an EMBL/GenBank/DDBJ whole genome shotgun (WGS) entry which is preliminary data.</text>
</comment>
<dbReference type="Gene3D" id="3.20.20.70">
    <property type="entry name" value="Aldolase class I"/>
    <property type="match status" value="1"/>
</dbReference>
<comment type="subunit">
    <text evidence="9 10">Homodimer.</text>
</comment>
<dbReference type="InterPro" id="IPR000652">
    <property type="entry name" value="Triosephosphate_isomerase"/>
</dbReference>
<evidence type="ECO:0000256" key="9">
    <source>
        <dbReference type="HAMAP-Rule" id="MF_00147"/>
    </source>
</evidence>
<sequence length="261" mass="28845">MRKPFVAANWKMHKNVQESVDFINQIKGKLPSFDQLEVGIAGTTLALHSMAVAAKDSDVQIIAQNAFKEFEGAYTGEISPKALADSGVDYVLLGHIERRTMFNESNQMVNQKVIATLQAGMTPIICTDETMVQKEHGGSVHYVFAQLMNVLHDVSFDQVKNIIISYEPSWAVGAGQHANPILAEEGCRQIRQTIADSYSYEVADKIRILYGGSVNPDNIEELMRKRDIDGVLIGRASLDADNFLSMVNTVNNLNTSPKVKD</sequence>
<keyword evidence="6 9" id="KW-0963">Cytoplasm</keyword>
<dbReference type="AlphaFoldDB" id="A0A0R1V8Y4"/>
<dbReference type="FunFam" id="3.20.20.70:FF:000016">
    <property type="entry name" value="Triosephosphate isomerase"/>
    <property type="match status" value="1"/>
</dbReference>
<dbReference type="PANTHER" id="PTHR21139">
    <property type="entry name" value="TRIOSEPHOSPHATE ISOMERASE"/>
    <property type="match status" value="1"/>
</dbReference>
<dbReference type="InterPro" id="IPR022896">
    <property type="entry name" value="TrioseP_Isoase_bac/euk"/>
</dbReference>
<dbReference type="HAMAP" id="MF_00147_B">
    <property type="entry name" value="TIM_B"/>
    <property type="match status" value="1"/>
</dbReference>
<evidence type="ECO:0000313" key="12">
    <source>
        <dbReference type="Proteomes" id="UP000051739"/>
    </source>
</evidence>
<keyword evidence="5 9" id="KW-0312">Gluconeogenesis</keyword>
<comment type="similarity">
    <text evidence="2 9 10">Belongs to the triosephosphate isomerase family.</text>
</comment>
<dbReference type="PROSITE" id="PS51440">
    <property type="entry name" value="TIM_2"/>
    <property type="match status" value="1"/>
</dbReference>
<dbReference type="RefSeq" id="WP_056937501.1">
    <property type="nucleotide sequence ID" value="NZ_AZFN01000014.1"/>
</dbReference>
<keyword evidence="12" id="KW-1185">Reference proteome</keyword>
<dbReference type="GO" id="GO:0005829">
    <property type="term" value="C:cytosol"/>
    <property type="evidence" value="ECO:0007669"/>
    <property type="project" value="TreeGrafter"/>
</dbReference>
<feature type="active site" description="Proton acceptor" evidence="9">
    <location>
        <position position="167"/>
    </location>
</feature>
<comment type="pathway">
    <text evidence="1 9 10">Carbohydrate degradation; glycolysis; D-glyceraldehyde 3-phosphate from glycerone phosphate: step 1/1.</text>
</comment>
<dbReference type="GO" id="GO:0046166">
    <property type="term" value="P:glyceraldehyde-3-phosphate biosynthetic process"/>
    <property type="evidence" value="ECO:0007669"/>
    <property type="project" value="TreeGrafter"/>
</dbReference>
<gene>
    <name evidence="9" type="primary">tpiA</name>
    <name evidence="11" type="ORF">FC60_GL000451</name>
</gene>
<evidence type="ECO:0000256" key="8">
    <source>
        <dbReference type="ARBA" id="ARBA00023235"/>
    </source>
</evidence>
<dbReference type="InterPro" id="IPR035990">
    <property type="entry name" value="TIM_sf"/>
</dbReference>
<feature type="binding site" evidence="9">
    <location>
        <begin position="9"/>
        <end position="11"/>
    </location>
    <ligand>
        <name>substrate</name>
    </ligand>
</feature>
<evidence type="ECO:0000313" key="11">
    <source>
        <dbReference type="EMBL" id="KRM01967.1"/>
    </source>
</evidence>
<dbReference type="GO" id="GO:0006094">
    <property type="term" value="P:gluconeogenesis"/>
    <property type="evidence" value="ECO:0007669"/>
    <property type="project" value="UniProtKB-UniRule"/>
</dbReference>
<evidence type="ECO:0000256" key="2">
    <source>
        <dbReference type="ARBA" id="ARBA00007422"/>
    </source>
</evidence>
<feature type="binding site" evidence="9">
    <location>
        <position position="213"/>
    </location>
    <ligand>
        <name>substrate</name>
    </ligand>
</feature>
<dbReference type="GO" id="GO:0004807">
    <property type="term" value="F:triose-phosphate isomerase activity"/>
    <property type="evidence" value="ECO:0007669"/>
    <property type="project" value="UniProtKB-UniRule"/>
</dbReference>
<evidence type="ECO:0000256" key="1">
    <source>
        <dbReference type="ARBA" id="ARBA00004680"/>
    </source>
</evidence>
<dbReference type="GO" id="GO:0019563">
    <property type="term" value="P:glycerol catabolic process"/>
    <property type="evidence" value="ECO:0007669"/>
    <property type="project" value="TreeGrafter"/>
</dbReference>
<comment type="subcellular location">
    <subcellularLocation>
        <location evidence="9 10">Cytoplasm</location>
    </subcellularLocation>
</comment>
<dbReference type="UniPathway" id="UPA00109">
    <property type="reaction ID" value="UER00189"/>
</dbReference>
<organism evidence="11 12">
    <name type="scientific">Limosilactobacillus gastricus DSM 16045</name>
    <dbReference type="NCBI Taxonomy" id="1423749"/>
    <lineage>
        <taxon>Bacteria</taxon>
        <taxon>Bacillati</taxon>
        <taxon>Bacillota</taxon>
        <taxon>Bacilli</taxon>
        <taxon>Lactobacillales</taxon>
        <taxon>Lactobacillaceae</taxon>
        <taxon>Limosilactobacillus</taxon>
    </lineage>
</organism>
<evidence type="ECO:0000256" key="7">
    <source>
        <dbReference type="ARBA" id="ARBA00023152"/>
    </source>
</evidence>
<evidence type="ECO:0000256" key="4">
    <source>
        <dbReference type="ARBA" id="ARBA00019397"/>
    </source>
</evidence>
<evidence type="ECO:0000256" key="5">
    <source>
        <dbReference type="ARBA" id="ARBA00022432"/>
    </source>
</evidence>
<dbReference type="EMBL" id="AZFN01000014">
    <property type="protein sequence ID" value="KRM01967.1"/>
    <property type="molecule type" value="Genomic_DNA"/>
</dbReference>
<reference evidence="11 12" key="1">
    <citation type="journal article" date="2015" name="Genome Announc.">
        <title>Expanding the biotechnology potential of lactobacilli through comparative genomics of 213 strains and associated genera.</title>
        <authorList>
            <person name="Sun Z."/>
            <person name="Harris H.M."/>
            <person name="McCann A."/>
            <person name="Guo C."/>
            <person name="Argimon S."/>
            <person name="Zhang W."/>
            <person name="Yang X."/>
            <person name="Jeffery I.B."/>
            <person name="Cooney J.C."/>
            <person name="Kagawa T.F."/>
            <person name="Liu W."/>
            <person name="Song Y."/>
            <person name="Salvetti E."/>
            <person name="Wrobel A."/>
            <person name="Rasinkangas P."/>
            <person name="Parkhill J."/>
            <person name="Rea M.C."/>
            <person name="O'Sullivan O."/>
            <person name="Ritari J."/>
            <person name="Douillard F.P."/>
            <person name="Paul Ross R."/>
            <person name="Yang R."/>
            <person name="Briner A.E."/>
            <person name="Felis G.E."/>
            <person name="de Vos W.M."/>
            <person name="Barrangou R."/>
            <person name="Klaenhammer T.R."/>
            <person name="Caufield P.W."/>
            <person name="Cui Y."/>
            <person name="Zhang H."/>
            <person name="O'Toole P.W."/>
        </authorList>
    </citation>
    <scope>NUCLEOTIDE SEQUENCE [LARGE SCALE GENOMIC DNA]</scope>
    <source>
        <strain evidence="11 12">DSM 16045</strain>
    </source>
</reference>
<feature type="binding site" evidence="9">
    <location>
        <position position="173"/>
    </location>
    <ligand>
        <name>substrate</name>
    </ligand>
</feature>
<dbReference type="GO" id="GO:0006096">
    <property type="term" value="P:glycolytic process"/>
    <property type="evidence" value="ECO:0007669"/>
    <property type="project" value="UniProtKB-UniRule"/>
</dbReference>
<proteinExistence type="inferred from homology"/>
<evidence type="ECO:0000256" key="3">
    <source>
        <dbReference type="ARBA" id="ARBA00011940"/>
    </source>
</evidence>
<evidence type="ECO:0000256" key="6">
    <source>
        <dbReference type="ARBA" id="ARBA00022490"/>
    </source>
</evidence>
<comment type="function">
    <text evidence="9">Involved in the gluconeogenesis. Catalyzes stereospecifically the conversion of dihydroxyacetone phosphate (DHAP) to D-glyceraldehyde-3-phosphate (G3P).</text>
</comment>
<accession>A0A0R1V8Y4</accession>
<keyword evidence="7 9" id="KW-0324">Glycolysis</keyword>
<dbReference type="PATRIC" id="fig|1423749.3.peg.454"/>
<dbReference type="InterPro" id="IPR013785">
    <property type="entry name" value="Aldolase_TIM"/>
</dbReference>
<dbReference type="Pfam" id="PF00121">
    <property type="entry name" value="TIM"/>
    <property type="match status" value="1"/>
</dbReference>
<dbReference type="UniPathway" id="UPA00138"/>
<feature type="active site" description="Electrophile" evidence="9">
    <location>
        <position position="95"/>
    </location>
</feature>
<dbReference type="CDD" id="cd00311">
    <property type="entry name" value="TIM"/>
    <property type="match status" value="1"/>
</dbReference>
<evidence type="ECO:0000256" key="10">
    <source>
        <dbReference type="RuleBase" id="RU363013"/>
    </source>
</evidence>
<comment type="pathway">
    <text evidence="9 10">Carbohydrate biosynthesis; gluconeogenesis.</text>
</comment>
<comment type="caution">
    <text evidence="9">Lacks conserved residue(s) required for the propagation of feature annotation.</text>
</comment>
<dbReference type="PANTHER" id="PTHR21139:SF42">
    <property type="entry name" value="TRIOSEPHOSPHATE ISOMERASE"/>
    <property type="match status" value="1"/>
</dbReference>